<dbReference type="InterPro" id="IPR025665">
    <property type="entry name" value="Beta-barrel_OMP_2"/>
</dbReference>
<comment type="caution">
    <text evidence="2">The sequence shown here is derived from an EMBL/GenBank/DDBJ whole genome shotgun (WGS) entry which is preliminary data.</text>
</comment>
<dbReference type="EMBL" id="QREI01000002">
    <property type="protein sequence ID" value="REE25732.1"/>
    <property type="molecule type" value="Genomic_DNA"/>
</dbReference>
<name>A0A3D9MZU3_9FLAO</name>
<evidence type="ECO:0000313" key="2">
    <source>
        <dbReference type="EMBL" id="REE25732.1"/>
    </source>
</evidence>
<organism evidence="2 3">
    <name type="scientific">Winogradskyella pacifica</name>
    <dbReference type="NCBI Taxonomy" id="664642"/>
    <lineage>
        <taxon>Bacteria</taxon>
        <taxon>Pseudomonadati</taxon>
        <taxon>Bacteroidota</taxon>
        <taxon>Flavobacteriia</taxon>
        <taxon>Flavobacteriales</taxon>
        <taxon>Flavobacteriaceae</taxon>
        <taxon>Winogradskyella</taxon>
    </lineage>
</organism>
<proteinExistence type="predicted"/>
<dbReference type="AlphaFoldDB" id="A0A3D9MZU3"/>
<gene>
    <name evidence="2" type="ORF">DFQ09_102323</name>
</gene>
<accession>A0A3D9MZU3</accession>
<dbReference type="Pfam" id="PF13568">
    <property type="entry name" value="OMP_b-brl_2"/>
    <property type="match status" value="1"/>
</dbReference>
<reference evidence="2 3" key="1">
    <citation type="submission" date="2018-07" db="EMBL/GenBank/DDBJ databases">
        <title>Genomic Encyclopedia of Type Strains, Phase III (KMG-III): the genomes of soil and plant-associated and newly described type strains.</title>
        <authorList>
            <person name="Whitman W."/>
        </authorList>
    </citation>
    <scope>NUCLEOTIDE SEQUENCE [LARGE SCALE GENOMIC DNA]</scope>
    <source>
        <strain evidence="2 3">CECT 7948</strain>
    </source>
</reference>
<feature type="domain" description="Outer membrane protein beta-barrel" evidence="1">
    <location>
        <begin position="23"/>
        <end position="164"/>
    </location>
</feature>
<evidence type="ECO:0000259" key="1">
    <source>
        <dbReference type="Pfam" id="PF13568"/>
    </source>
</evidence>
<evidence type="ECO:0000313" key="3">
    <source>
        <dbReference type="Proteomes" id="UP000256919"/>
    </source>
</evidence>
<dbReference type="RefSeq" id="WP_115808709.1">
    <property type="nucleotide sequence ID" value="NZ_QREI01000002.1"/>
</dbReference>
<sequence>MRLLVGLIFLVSLGLNAQENPMGLKIGGLSSTISGDGTDDVSSATNFQVGFFTEVQVSSWLSIQPELLFSVYGFKDDYEDGAKIRLSYVVLPIIARIHLSENFSFDVGPQAGILLSADGLFLQNGDLDTAFNSQDFGLNLGFGINLSEIVGVSFRYYIGLSNVISDEDFNTKNRALQLALQFKLN</sequence>
<dbReference type="Proteomes" id="UP000256919">
    <property type="component" value="Unassembled WGS sequence"/>
</dbReference>
<keyword evidence="3" id="KW-1185">Reference proteome</keyword>
<dbReference type="OrthoDB" id="947434at2"/>
<protein>
    <submittedName>
        <fullName evidence="2">Outer membrane protein with beta-barrel domain</fullName>
    </submittedName>
</protein>